<evidence type="ECO:0000256" key="1">
    <source>
        <dbReference type="ARBA" id="ARBA00009451"/>
    </source>
</evidence>
<dbReference type="GO" id="GO:0019843">
    <property type="term" value="F:rRNA binding"/>
    <property type="evidence" value="ECO:0007669"/>
    <property type="project" value="UniProtKB-KW"/>
</dbReference>
<dbReference type="AlphaFoldDB" id="A0A3B1CFX1"/>
<feature type="region of interest" description="Disordered" evidence="6">
    <location>
        <begin position="130"/>
        <end position="196"/>
    </location>
</feature>
<protein>
    <submittedName>
        <fullName evidence="7">LSU ribosomal protein L22p (L17e)</fullName>
    </submittedName>
</protein>
<evidence type="ECO:0000256" key="2">
    <source>
        <dbReference type="ARBA" id="ARBA00022730"/>
    </source>
</evidence>
<dbReference type="Pfam" id="PF00237">
    <property type="entry name" value="Ribosomal_L22"/>
    <property type="match status" value="1"/>
</dbReference>
<dbReference type="InterPro" id="IPR018260">
    <property type="entry name" value="Ribosomal_uL22_CS"/>
</dbReference>
<dbReference type="InterPro" id="IPR036394">
    <property type="entry name" value="Ribosomal_uL22_sf"/>
</dbReference>
<accession>A0A3B1CFX1</accession>
<keyword evidence="4 7" id="KW-0689">Ribosomal protein</keyword>
<dbReference type="GO" id="GO:0006412">
    <property type="term" value="P:translation"/>
    <property type="evidence" value="ECO:0007669"/>
    <property type="project" value="InterPro"/>
</dbReference>
<feature type="compositionally biased region" description="Basic and acidic residues" evidence="6">
    <location>
        <begin position="146"/>
        <end position="168"/>
    </location>
</feature>
<keyword evidence="3" id="KW-0694">RNA-binding</keyword>
<proteinExistence type="inferred from homology"/>
<organism evidence="7">
    <name type="scientific">hydrothermal vent metagenome</name>
    <dbReference type="NCBI Taxonomy" id="652676"/>
    <lineage>
        <taxon>unclassified sequences</taxon>
        <taxon>metagenomes</taxon>
        <taxon>ecological metagenomes</taxon>
    </lineage>
</organism>
<evidence type="ECO:0000256" key="6">
    <source>
        <dbReference type="SAM" id="MobiDB-lite"/>
    </source>
</evidence>
<reference evidence="7" key="1">
    <citation type="submission" date="2018-06" db="EMBL/GenBank/DDBJ databases">
        <authorList>
            <person name="Zhirakovskaya E."/>
        </authorList>
    </citation>
    <scope>NUCLEOTIDE SEQUENCE</scope>
</reference>
<dbReference type="NCBIfam" id="TIGR01044">
    <property type="entry name" value="rplV_bact"/>
    <property type="match status" value="1"/>
</dbReference>
<keyword evidence="2" id="KW-0699">rRNA-binding</keyword>
<name>A0A3B1CFX1_9ZZZZ</name>
<keyword evidence="5" id="KW-0687">Ribonucleoprotein</keyword>
<dbReference type="GO" id="GO:0003735">
    <property type="term" value="F:structural constituent of ribosome"/>
    <property type="evidence" value="ECO:0007669"/>
    <property type="project" value="InterPro"/>
</dbReference>
<dbReference type="CDD" id="cd00336">
    <property type="entry name" value="Ribosomal_L22"/>
    <property type="match status" value="1"/>
</dbReference>
<dbReference type="InterPro" id="IPR047867">
    <property type="entry name" value="Ribosomal_uL22_bac/org-type"/>
</dbReference>
<dbReference type="EMBL" id="UOGB01000090">
    <property type="protein sequence ID" value="VAX17645.1"/>
    <property type="molecule type" value="Genomic_DNA"/>
</dbReference>
<evidence type="ECO:0000256" key="3">
    <source>
        <dbReference type="ARBA" id="ARBA00022884"/>
    </source>
</evidence>
<dbReference type="PROSITE" id="PS00464">
    <property type="entry name" value="RIBOSOMAL_L22"/>
    <property type="match status" value="1"/>
</dbReference>
<evidence type="ECO:0000256" key="5">
    <source>
        <dbReference type="ARBA" id="ARBA00023274"/>
    </source>
</evidence>
<dbReference type="PANTHER" id="PTHR13501:SF8">
    <property type="entry name" value="LARGE RIBOSOMAL SUBUNIT PROTEIN UL22M"/>
    <property type="match status" value="1"/>
</dbReference>
<dbReference type="HAMAP" id="MF_01331_B">
    <property type="entry name" value="Ribosomal_uL22_B"/>
    <property type="match status" value="1"/>
</dbReference>
<evidence type="ECO:0000256" key="4">
    <source>
        <dbReference type="ARBA" id="ARBA00022980"/>
    </source>
</evidence>
<dbReference type="PANTHER" id="PTHR13501">
    <property type="entry name" value="CHLOROPLAST 50S RIBOSOMAL PROTEIN L22-RELATED"/>
    <property type="match status" value="1"/>
</dbReference>
<feature type="compositionally biased region" description="Basic residues" evidence="6">
    <location>
        <begin position="131"/>
        <end position="145"/>
    </location>
</feature>
<dbReference type="Gene3D" id="3.90.470.10">
    <property type="entry name" value="Ribosomal protein L22/L17"/>
    <property type="match status" value="1"/>
</dbReference>
<dbReference type="InterPro" id="IPR005727">
    <property type="entry name" value="Ribosomal_uL22_bac/chlpt-type"/>
</dbReference>
<dbReference type="InterPro" id="IPR001063">
    <property type="entry name" value="Ribosomal_uL22"/>
</dbReference>
<dbReference type="GO" id="GO:0022625">
    <property type="term" value="C:cytosolic large ribosomal subunit"/>
    <property type="evidence" value="ECO:0007669"/>
    <property type="project" value="TreeGrafter"/>
</dbReference>
<evidence type="ECO:0000313" key="7">
    <source>
        <dbReference type="EMBL" id="VAX17645.1"/>
    </source>
</evidence>
<comment type="similarity">
    <text evidence="1">Belongs to the universal ribosomal protein uL22 family.</text>
</comment>
<dbReference type="SUPFAM" id="SSF54843">
    <property type="entry name" value="Ribosomal protein L22"/>
    <property type="match status" value="1"/>
</dbReference>
<gene>
    <name evidence="7" type="ORF">MNBD_NITROSPINAE03-1740</name>
</gene>
<feature type="compositionally biased region" description="Basic and acidic residues" evidence="6">
    <location>
        <begin position="175"/>
        <end position="196"/>
    </location>
</feature>
<sequence>MEAIEAKATLRFGRISARKTRLVADLIRGKGVEDAKKILRFTDKRSATVMLKLLNSAVANAEVKNVEDPEILNVAKVWVDAGPVHKRQRHRARGRVNVIRRPTSHITIVVKEDIEAKEREAARLQALEAKRAKKKAAKKKAAGGKKKAETKATETKKADKADDKDVKAKAKPAAKKKDTAEKAKKVKKSTDEGDKK</sequence>